<evidence type="ECO:0000256" key="3">
    <source>
        <dbReference type="ARBA" id="ARBA00022898"/>
    </source>
</evidence>
<dbReference type="STRING" id="229920.ADM99_06820"/>
<dbReference type="Pfam" id="PF00155">
    <property type="entry name" value="Aminotran_1_2"/>
    <property type="match status" value="1"/>
</dbReference>
<dbReference type="EMBL" id="LGCK01000007">
    <property type="protein sequence ID" value="KPL72779.1"/>
    <property type="molecule type" value="Genomic_DNA"/>
</dbReference>
<dbReference type="OrthoDB" id="9802872at2"/>
<reference evidence="7 8" key="1">
    <citation type="submission" date="2015-07" db="EMBL/GenBank/DDBJ databases">
        <title>Genome sequence of Leptolinea tardivitalis DSM 16556.</title>
        <authorList>
            <person name="Hemp J."/>
            <person name="Ward L.M."/>
            <person name="Pace L.A."/>
            <person name="Fischer W.W."/>
        </authorList>
    </citation>
    <scope>NUCLEOTIDE SEQUENCE [LARGE SCALE GENOMIC DNA]</scope>
    <source>
        <strain evidence="7 8">YMTK-2</strain>
    </source>
</reference>
<feature type="domain" description="Aminotransferase class I/classII large" evidence="6">
    <location>
        <begin position="42"/>
        <end position="376"/>
    </location>
</feature>
<dbReference type="InterPro" id="IPR051798">
    <property type="entry name" value="Class-II_PLP-Dep_Aminotrans"/>
</dbReference>
<dbReference type="GO" id="GO:0030170">
    <property type="term" value="F:pyridoxal phosphate binding"/>
    <property type="evidence" value="ECO:0007669"/>
    <property type="project" value="InterPro"/>
</dbReference>
<evidence type="ECO:0000259" key="6">
    <source>
        <dbReference type="Pfam" id="PF00155"/>
    </source>
</evidence>
<protein>
    <recommendedName>
        <fullName evidence="2">cysteine-S-conjugate beta-lyase</fullName>
        <ecNumber evidence="2">4.4.1.13</ecNumber>
    </recommendedName>
</protein>
<dbReference type="EC" id="4.4.1.13" evidence="2"/>
<dbReference type="CDD" id="cd00609">
    <property type="entry name" value="AAT_like"/>
    <property type="match status" value="1"/>
</dbReference>
<evidence type="ECO:0000256" key="1">
    <source>
        <dbReference type="ARBA" id="ARBA00001933"/>
    </source>
</evidence>
<dbReference type="InterPro" id="IPR027619">
    <property type="entry name" value="C-S_lyase_PatB-like"/>
</dbReference>
<name>A0A0P6XLR3_9CHLR</name>
<sequence>MPKSFDRVIDRRNSDSIKWNLYDNDVLPMWVADMDFASPVPVIQALQNRIEHGVFGYAGDPTALRKVIVERFDEKYHWTICPEDIVFTPGVVVGFNIAAHSISMPNGEILIQPPVYPPFFKTGSYAGLKTVENALIQDETGRYGIDFQDFENKVTDNTRMFLLCNPHNPVGRVFKREELEQMAEICLRKNVLICSDEIHGDLIFPGHQHLPIASINPDIAMKSITLMAPSKTFNIAGLDCSFAVIPNKEIREQYLKAMKGITGNTNMLGITAALAAYQNGNPWLEDLLVYLQENRDFLKRTLDREMPLIRMNPPEGTYLAWLDCRQLGLSENPYDFFLKKARIAFNSGDAFGTGGKGFVRMNFGCTKALLNEALERMKTALENISA</sequence>
<keyword evidence="3" id="KW-0663">Pyridoxal phosphate</keyword>
<keyword evidence="8" id="KW-1185">Reference proteome</keyword>
<accession>A0A0P6XLR3</accession>
<evidence type="ECO:0000313" key="7">
    <source>
        <dbReference type="EMBL" id="KPL72779.1"/>
    </source>
</evidence>
<evidence type="ECO:0000313" key="8">
    <source>
        <dbReference type="Proteomes" id="UP000050430"/>
    </source>
</evidence>
<dbReference type="AlphaFoldDB" id="A0A0P6XLR3"/>
<dbReference type="PANTHER" id="PTHR43525:SF1">
    <property type="entry name" value="PROTEIN MALY"/>
    <property type="match status" value="1"/>
</dbReference>
<keyword evidence="4" id="KW-0456">Lyase</keyword>
<gene>
    <name evidence="7" type="ORF">ADM99_06820</name>
</gene>
<comment type="similarity">
    <text evidence="5">Belongs to the class-II pyridoxal-phosphate-dependent aminotransferase family. MalY/PatB cystathionine beta-lyase subfamily.</text>
</comment>
<comment type="caution">
    <text evidence="7">The sequence shown here is derived from an EMBL/GenBank/DDBJ whole genome shotgun (WGS) entry which is preliminary data.</text>
</comment>
<dbReference type="PANTHER" id="PTHR43525">
    <property type="entry name" value="PROTEIN MALY"/>
    <property type="match status" value="1"/>
</dbReference>
<evidence type="ECO:0000256" key="5">
    <source>
        <dbReference type="ARBA" id="ARBA00037974"/>
    </source>
</evidence>
<proteinExistence type="inferred from homology"/>
<dbReference type="Gene3D" id="3.40.640.10">
    <property type="entry name" value="Type I PLP-dependent aspartate aminotransferase-like (Major domain)"/>
    <property type="match status" value="1"/>
</dbReference>
<comment type="cofactor">
    <cofactor evidence="1">
        <name>pyridoxal 5'-phosphate</name>
        <dbReference type="ChEBI" id="CHEBI:597326"/>
    </cofactor>
</comment>
<dbReference type="InterPro" id="IPR015424">
    <property type="entry name" value="PyrdxlP-dep_Trfase"/>
</dbReference>
<dbReference type="Gene3D" id="3.90.1150.10">
    <property type="entry name" value="Aspartate Aminotransferase, domain 1"/>
    <property type="match status" value="1"/>
</dbReference>
<dbReference type="RefSeq" id="WP_062421114.1">
    <property type="nucleotide sequence ID" value="NZ_BBYA01000008.1"/>
</dbReference>
<dbReference type="GO" id="GO:0047804">
    <property type="term" value="F:cysteine-S-conjugate beta-lyase activity"/>
    <property type="evidence" value="ECO:0007669"/>
    <property type="project" value="UniProtKB-EC"/>
</dbReference>
<dbReference type="InterPro" id="IPR004839">
    <property type="entry name" value="Aminotransferase_I/II_large"/>
</dbReference>
<dbReference type="InterPro" id="IPR015422">
    <property type="entry name" value="PyrdxlP-dep_Trfase_small"/>
</dbReference>
<dbReference type="NCBIfam" id="TIGR04350">
    <property type="entry name" value="C_S_lyase_PatB"/>
    <property type="match status" value="1"/>
</dbReference>
<evidence type="ECO:0000256" key="2">
    <source>
        <dbReference type="ARBA" id="ARBA00012224"/>
    </source>
</evidence>
<dbReference type="InterPro" id="IPR015421">
    <property type="entry name" value="PyrdxlP-dep_Trfase_major"/>
</dbReference>
<dbReference type="SUPFAM" id="SSF53383">
    <property type="entry name" value="PLP-dependent transferases"/>
    <property type="match status" value="1"/>
</dbReference>
<evidence type="ECO:0000256" key="4">
    <source>
        <dbReference type="ARBA" id="ARBA00023239"/>
    </source>
</evidence>
<organism evidence="7 8">
    <name type="scientific">Leptolinea tardivitalis</name>
    <dbReference type="NCBI Taxonomy" id="229920"/>
    <lineage>
        <taxon>Bacteria</taxon>
        <taxon>Bacillati</taxon>
        <taxon>Chloroflexota</taxon>
        <taxon>Anaerolineae</taxon>
        <taxon>Anaerolineales</taxon>
        <taxon>Anaerolineaceae</taxon>
        <taxon>Leptolinea</taxon>
    </lineage>
</organism>
<dbReference type="Proteomes" id="UP000050430">
    <property type="component" value="Unassembled WGS sequence"/>
</dbReference>